<accession>A0ABW3XK73</accession>
<evidence type="ECO:0000313" key="2">
    <source>
        <dbReference type="Proteomes" id="UP001597058"/>
    </source>
</evidence>
<dbReference type="RefSeq" id="WP_381236653.1">
    <property type="nucleotide sequence ID" value="NZ_JBHSKH010000036.1"/>
</dbReference>
<protein>
    <submittedName>
        <fullName evidence="1">Uncharacterized protein</fullName>
    </submittedName>
</protein>
<dbReference type="Proteomes" id="UP001597058">
    <property type="component" value="Unassembled WGS sequence"/>
</dbReference>
<keyword evidence="2" id="KW-1185">Reference proteome</keyword>
<gene>
    <name evidence="1" type="ORF">ACFQ5X_26540</name>
</gene>
<sequence>MGVWAYVAFFDIGAAAGQSEPDVDEAAKDLTAGIGRLRRFYESESSWQTLRESVRPVIDGMLREGRTALQRQERWTCRVGDVEVTLYPVPDRVGPAPTAWPYGIPEHGEPE</sequence>
<proteinExistence type="predicted"/>
<comment type="caution">
    <text evidence="1">The sequence shown here is derived from an EMBL/GenBank/DDBJ whole genome shotgun (WGS) entry which is preliminary data.</text>
</comment>
<organism evidence="1 2">
    <name type="scientific">Streptomyces kaempferi</name>
    <dbReference type="NCBI Taxonomy" id="333725"/>
    <lineage>
        <taxon>Bacteria</taxon>
        <taxon>Bacillati</taxon>
        <taxon>Actinomycetota</taxon>
        <taxon>Actinomycetes</taxon>
        <taxon>Kitasatosporales</taxon>
        <taxon>Streptomycetaceae</taxon>
        <taxon>Streptomyces</taxon>
    </lineage>
</organism>
<reference evidence="2" key="1">
    <citation type="journal article" date="2019" name="Int. J. Syst. Evol. Microbiol.">
        <title>The Global Catalogue of Microorganisms (GCM) 10K type strain sequencing project: providing services to taxonomists for standard genome sequencing and annotation.</title>
        <authorList>
            <consortium name="The Broad Institute Genomics Platform"/>
            <consortium name="The Broad Institute Genome Sequencing Center for Infectious Disease"/>
            <person name="Wu L."/>
            <person name="Ma J."/>
        </authorList>
    </citation>
    <scope>NUCLEOTIDE SEQUENCE [LARGE SCALE GENOMIC DNA]</scope>
    <source>
        <strain evidence="2">CGMCC 4.7020</strain>
    </source>
</reference>
<name>A0ABW3XK73_9ACTN</name>
<evidence type="ECO:0000313" key="1">
    <source>
        <dbReference type="EMBL" id="MFD1309399.1"/>
    </source>
</evidence>
<dbReference type="EMBL" id="JBHTMM010000037">
    <property type="protein sequence ID" value="MFD1309399.1"/>
    <property type="molecule type" value="Genomic_DNA"/>
</dbReference>